<feature type="region of interest" description="Disordered" evidence="1">
    <location>
        <begin position="236"/>
        <end position="679"/>
    </location>
</feature>
<feature type="compositionally biased region" description="Gly residues" evidence="1">
    <location>
        <begin position="393"/>
        <end position="405"/>
    </location>
</feature>
<gene>
    <name evidence="2" type="ORF">BCV69DRAFT_194058</name>
</gene>
<dbReference type="STRING" id="1684307.A0A316U5Y5"/>
<feature type="compositionally biased region" description="Polar residues" evidence="1">
    <location>
        <begin position="308"/>
        <end position="338"/>
    </location>
</feature>
<feature type="compositionally biased region" description="Basic residues" evidence="1">
    <location>
        <begin position="479"/>
        <end position="490"/>
    </location>
</feature>
<reference evidence="2 3" key="1">
    <citation type="journal article" date="2018" name="Mol. Biol. Evol.">
        <title>Broad Genomic Sampling Reveals a Smut Pathogenic Ancestry of the Fungal Clade Ustilaginomycotina.</title>
        <authorList>
            <person name="Kijpornyongpan T."/>
            <person name="Mondo S.J."/>
            <person name="Barry K."/>
            <person name="Sandor L."/>
            <person name="Lee J."/>
            <person name="Lipzen A."/>
            <person name="Pangilinan J."/>
            <person name="LaButti K."/>
            <person name="Hainaut M."/>
            <person name="Henrissat B."/>
            <person name="Grigoriev I.V."/>
            <person name="Spatafora J.W."/>
            <person name="Aime M.C."/>
        </authorList>
    </citation>
    <scope>NUCLEOTIDE SEQUENCE [LARGE SCALE GENOMIC DNA]</scope>
    <source>
        <strain evidence="2 3">MCA 4718</strain>
    </source>
</reference>
<name>A0A316U5Y5_9BASI</name>
<feature type="compositionally biased region" description="Polar residues" evidence="1">
    <location>
        <begin position="535"/>
        <end position="548"/>
    </location>
</feature>
<feature type="compositionally biased region" description="Polar residues" evidence="1">
    <location>
        <begin position="197"/>
        <end position="206"/>
    </location>
</feature>
<dbReference type="RefSeq" id="XP_025347782.1">
    <property type="nucleotide sequence ID" value="XM_025489638.1"/>
</dbReference>
<dbReference type="PANTHER" id="PTHR28307">
    <property type="entry name" value="PROTEIN PAL1"/>
    <property type="match status" value="1"/>
</dbReference>
<dbReference type="GeneID" id="37011372"/>
<evidence type="ECO:0000313" key="2">
    <source>
        <dbReference type="EMBL" id="PWN20622.1"/>
    </source>
</evidence>
<dbReference type="GO" id="GO:0005737">
    <property type="term" value="C:cytoplasm"/>
    <property type="evidence" value="ECO:0007669"/>
    <property type="project" value="TreeGrafter"/>
</dbReference>
<proteinExistence type="predicted"/>
<dbReference type="InterPro" id="IPR013226">
    <property type="entry name" value="Pal1"/>
</dbReference>
<protein>
    <recommendedName>
        <fullName evidence="4">Pal1-domain-containing protein</fullName>
    </recommendedName>
</protein>
<dbReference type="Proteomes" id="UP000245942">
    <property type="component" value="Unassembled WGS sequence"/>
</dbReference>
<feature type="region of interest" description="Disordered" evidence="1">
    <location>
        <begin position="85"/>
        <end position="206"/>
    </location>
</feature>
<feature type="compositionally biased region" description="Polar residues" evidence="1">
    <location>
        <begin position="126"/>
        <end position="140"/>
    </location>
</feature>
<feature type="compositionally biased region" description="Low complexity" evidence="1">
    <location>
        <begin position="655"/>
        <end position="665"/>
    </location>
</feature>
<sequence>MGQRPMARGALMCIDVVSLMGCSSDVVSPDPAPSSPISSDAAGFVSLLCLFSIPATAVRSSRPAHRSRRTQDNVLAALSDVVEISSDDNRPRSNRRGAAYSPPELSHSTSYAGAVPMTTAEPPLSSLPSSGNVASHNDPLNNGVPPPVPSKGRTTSFDNEHLSASRSGMVGKFASAFKRQTAEEKEAKRRDKAQRAGQLSRSNTIGGSRMDVIDKLDASGIHGSSLFHHDSPYDACTPHANSSQRAPVKAFDPNTDPMTGLSISDGAGSGSRRPAATRVVSETGGKARPGRKRNDSLPVVASLPFDASGNQPTRLPSSRQQYAPSDSTHDNASVTTASDADGHDRGYGRNASAVKPNSAMAAMWGVQDDEPWQDFAAPKSSPRGKGGKKVGKANGGSRGAGGGAYLGPYDPRGSRDGHSSATSSVLDMETLMTGQTAEEKRRAAEGFASPSQEIAGVSPFPEPDYDRMENDGTGASGPKRNKSLLRRIKSARQNPNVPPPVDNDQVEMSSRAASKRYGPNSHRGGPSSPVEGPRSASSGRDWSSLTSPNLGAGSSSGNGAAASSGLARNGTRRATKEEQARYFDAATGYNDAPRSASARYPGVGGTGEGDNVGAAAADTGYFSASAQPGSGYLSPSERNQARTPLAGQDSGANPGLGRSGSLFGRFGRKGKSGERTPGY</sequence>
<evidence type="ECO:0000313" key="3">
    <source>
        <dbReference type="Proteomes" id="UP000245942"/>
    </source>
</evidence>
<dbReference type="OrthoDB" id="5352132at2759"/>
<dbReference type="PANTHER" id="PTHR28307:SF2">
    <property type="entry name" value="PROTEIN PAL1"/>
    <property type="match status" value="1"/>
</dbReference>
<dbReference type="AlphaFoldDB" id="A0A316U5Y5"/>
<feature type="compositionally biased region" description="Basic and acidic residues" evidence="1">
    <location>
        <begin position="180"/>
        <end position="189"/>
    </location>
</feature>
<keyword evidence="3" id="KW-1185">Reference proteome</keyword>
<dbReference type="EMBL" id="KZ819327">
    <property type="protein sequence ID" value="PWN20622.1"/>
    <property type="molecule type" value="Genomic_DNA"/>
</dbReference>
<feature type="compositionally biased region" description="Low complexity" evidence="1">
    <location>
        <begin position="549"/>
        <end position="567"/>
    </location>
</feature>
<dbReference type="Pfam" id="PF08316">
    <property type="entry name" value="Pal1"/>
    <property type="match status" value="1"/>
</dbReference>
<organism evidence="2 3">
    <name type="scientific">Pseudomicrostroma glucosiphilum</name>
    <dbReference type="NCBI Taxonomy" id="1684307"/>
    <lineage>
        <taxon>Eukaryota</taxon>
        <taxon>Fungi</taxon>
        <taxon>Dikarya</taxon>
        <taxon>Basidiomycota</taxon>
        <taxon>Ustilaginomycotina</taxon>
        <taxon>Exobasidiomycetes</taxon>
        <taxon>Microstromatales</taxon>
        <taxon>Microstromatales incertae sedis</taxon>
        <taxon>Pseudomicrostroma</taxon>
    </lineage>
</organism>
<accession>A0A316U5Y5</accession>
<evidence type="ECO:0000256" key="1">
    <source>
        <dbReference type="SAM" id="MobiDB-lite"/>
    </source>
</evidence>
<evidence type="ECO:0008006" key="4">
    <source>
        <dbReference type="Google" id="ProtNLM"/>
    </source>
</evidence>